<dbReference type="EMBL" id="FRAR01000005">
    <property type="protein sequence ID" value="SHK00925.1"/>
    <property type="molecule type" value="Genomic_DNA"/>
</dbReference>
<dbReference type="PANTHER" id="PTHR35788:SF1">
    <property type="entry name" value="EXPORTED PROTEIN"/>
    <property type="match status" value="1"/>
</dbReference>
<dbReference type="AlphaFoldDB" id="A0A1M6NYX9"/>
<name>A0A1M6NYX9_9FIRM</name>
<sequence>MVKYPALFLLIFLTLFCQIPVYAVEKEKISIDKPEQEVYAEDIYQQFPDMDRSYEGPLPWEGDPLFQATLTKNNTPIKMAAYKATLHDPLPGEEYNVGLAASQLSGKVVQPGEIFSQNGAIGPYTSYRGYQAGPTYSGSNVTTTVGGGVCKIASLLYNVATFSNLKIVLRSPHSMTVPYVPPGQDATVFYGIKDIRFLNNTSGPVLIWSQKVDNSVYMAFYGQQSPPKVTWHHVVTKRLNYWIVERLNPALLPGEEKIMMPGQEGLVVRSWVTVEYPDGTVTSQKRGTSWYSAGPCIIEHGPR</sequence>
<dbReference type="OrthoDB" id="9797191at2"/>
<dbReference type="RefSeq" id="WP_072910566.1">
    <property type="nucleotide sequence ID" value="NZ_FRAR01000005.1"/>
</dbReference>
<accession>A0A1M6NYX9</accession>
<dbReference type="Pfam" id="PF04294">
    <property type="entry name" value="VanW"/>
    <property type="match status" value="1"/>
</dbReference>
<organism evidence="1 2">
    <name type="scientific">Desulforamulus aeronauticus DSM 10349</name>
    <dbReference type="NCBI Taxonomy" id="1121421"/>
    <lineage>
        <taxon>Bacteria</taxon>
        <taxon>Bacillati</taxon>
        <taxon>Bacillota</taxon>
        <taxon>Clostridia</taxon>
        <taxon>Eubacteriales</taxon>
        <taxon>Peptococcaceae</taxon>
        <taxon>Desulforamulus</taxon>
    </lineage>
</organism>
<dbReference type="InterPro" id="IPR007391">
    <property type="entry name" value="Vancomycin_resist_VanW"/>
</dbReference>
<evidence type="ECO:0000313" key="1">
    <source>
        <dbReference type="EMBL" id="SHK00925.1"/>
    </source>
</evidence>
<keyword evidence="2" id="KW-1185">Reference proteome</keyword>
<evidence type="ECO:0000313" key="2">
    <source>
        <dbReference type="Proteomes" id="UP000183997"/>
    </source>
</evidence>
<reference evidence="2" key="1">
    <citation type="submission" date="2016-11" db="EMBL/GenBank/DDBJ databases">
        <authorList>
            <person name="Varghese N."/>
            <person name="Submissions S."/>
        </authorList>
    </citation>
    <scope>NUCLEOTIDE SEQUENCE [LARGE SCALE GENOMIC DNA]</scope>
    <source>
        <strain evidence="2">DSM 10349</strain>
    </source>
</reference>
<dbReference type="STRING" id="1121421.SAMN02745123_00354"/>
<dbReference type="InterPro" id="IPR052913">
    <property type="entry name" value="Glycopeptide_resist_protein"/>
</dbReference>
<dbReference type="Proteomes" id="UP000183997">
    <property type="component" value="Unassembled WGS sequence"/>
</dbReference>
<dbReference type="PANTHER" id="PTHR35788">
    <property type="entry name" value="EXPORTED PROTEIN-RELATED"/>
    <property type="match status" value="1"/>
</dbReference>
<gene>
    <name evidence="1" type="ORF">SAMN02745123_00354</name>
</gene>
<protein>
    <submittedName>
        <fullName evidence="1">VanW like protein</fullName>
    </submittedName>
</protein>
<proteinExistence type="predicted"/>